<accession>A0A0W8FJE0</accession>
<dbReference type="InterPro" id="IPR014229">
    <property type="entry name" value="Spore_YtfJ"/>
</dbReference>
<dbReference type="Pfam" id="PF09579">
    <property type="entry name" value="Spore_YtfJ"/>
    <property type="match status" value="1"/>
</dbReference>
<comment type="caution">
    <text evidence="1">The sequence shown here is derived from an EMBL/GenBank/DDBJ whole genome shotgun (WGS) entry which is preliminary data.</text>
</comment>
<name>A0A0W8FJE0_9ZZZZ</name>
<organism evidence="1">
    <name type="scientific">hydrocarbon metagenome</name>
    <dbReference type="NCBI Taxonomy" id="938273"/>
    <lineage>
        <taxon>unclassified sequences</taxon>
        <taxon>metagenomes</taxon>
        <taxon>ecological metagenomes</taxon>
    </lineage>
</organism>
<dbReference type="EMBL" id="LNQE01001113">
    <property type="protein sequence ID" value="KUG21016.1"/>
    <property type="molecule type" value="Genomic_DNA"/>
</dbReference>
<evidence type="ECO:0000313" key="1">
    <source>
        <dbReference type="EMBL" id="KUG21016.1"/>
    </source>
</evidence>
<evidence type="ECO:0008006" key="2">
    <source>
        <dbReference type="Google" id="ProtNLM"/>
    </source>
</evidence>
<dbReference type="AlphaFoldDB" id="A0A0W8FJE0"/>
<protein>
    <recommendedName>
        <fullName evidence="2">Sporulation protein</fullName>
    </recommendedName>
</protein>
<sequence length="127" mass="12972">MTVDELSKLLCAGCIVGTPIESADKIIIPVADFAFGFGSGEGNMEKSGGGAGTGAGGSVSAVALLIVYRDIPGPGGIQFISLKKKGPFAEVVSTIGEMFHPEVEKAVEKGSEMIEKKQHEGEMGTGA</sequence>
<reference evidence="1" key="1">
    <citation type="journal article" date="2015" name="Proc. Natl. Acad. Sci. U.S.A.">
        <title>Networks of energetic and metabolic interactions define dynamics in microbial communities.</title>
        <authorList>
            <person name="Embree M."/>
            <person name="Liu J.K."/>
            <person name="Al-Bassam M.M."/>
            <person name="Zengler K."/>
        </authorList>
    </citation>
    <scope>NUCLEOTIDE SEQUENCE</scope>
</reference>
<proteinExistence type="predicted"/>
<gene>
    <name evidence="1" type="ORF">ASZ90_009234</name>
</gene>